<sequence>MATIKNVEQEVFDFYNAGVEKERLKRGIGKIEFERTKEIISRYLLNTKQVIYDIGGGTGEYARWLAQLGHEVHMFELAPRAVEHAIELQNHTEFPIHSIELADARAIFRPDESADMVLLMGPLYHLLDKDDRIDALKEAVRVLKKDGVLIVAVISRFGSTLWGLSVFGQKNDLIDEDAFMEMVQRELTDGQHIRPEQYPNFIARAFFHTPEELKAEIEEAGLAYEKTLSVEGPIWIVPAFEQKWTDKNSKERLMKIAELVEEQESLLGMSPHMLAISRKL</sequence>
<dbReference type="GO" id="GO:0032259">
    <property type="term" value="P:methylation"/>
    <property type="evidence" value="ECO:0007669"/>
    <property type="project" value="UniProtKB-KW"/>
</dbReference>
<dbReference type="GO" id="GO:0061542">
    <property type="term" value="F:3-demethylubiquinol 3-O-methyltransferase activity"/>
    <property type="evidence" value="ECO:0007669"/>
    <property type="project" value="UniProtKB-EC"/>
</dbReference>
<keyword evidence="2" id="KW-0808">Transferase</keyword>
<comment type="caution">
    <text evidence="2">The sequence shown here is derived from an EMBL/GenBank/DDBJ whole genome shotgun (WGS) entry which is preliminary data.</text>
</comment>
<protein>
    <submittedName>
        <fullName evidence="2">Class I SAM-dependent methyltransferase</fullName>
        <ecNumber evidence="2">2.1.1.222</ecNumber>
        <ecNumber evidence="2">2.1.1.64</ecNumber>
    </submittedName>
</protein>
<dbReference type="EMBL" id="JBHTLM010000006">
    <property type="protein sequence ID" value="MFD1176657.1"/>
    <property type="molecule type" value="Genomic_DNA"/>
</dbReference>
<dbReference type="InterPro" id="IPR013216">
    <property type="entry name" value="Methyltransf_11"/>
</dbReference>
<dbReference type="CDD" id="cd02440">
    <property type="entry name" value="AdoMet_MTases"/>
    <property type="match status" value="1"/>
</dbReference>
<name>A0ABW3RWI8_9BACL</name>
<feature type="domain" description="Methyltransferase type 11" evidence="1">
    <location>
        <begin position="53"/>
        <end position="151"/>
    </location>
</feature>
<proteinExistence type="predicted"/>
<evidence type="ECO:0000313" key="3">
    <source>
        <dbReference type="Proteomes" id="UP001597262"/>
    </source>
</evidence>
<dbReference type="SUPFAM" id="SSF53335">
    <property type="entry name" value="S-adenosyl-L-methionine-dependent methyltransferases"/>
    <property type="match status" value="1"/>
</dbReference>
<organism evidence="2 3">
    <name type="scientific">Paenibacillus puldeungensis</name>
    <dbReference type="NCBI Taxonomy" id="696536"/>
    <lineage>
        <taxon>Bacteria</taxon>
        <taxon>Bacillati</taxon>
        <taxon>Bacillota</taxon>
        <taxon>Bacilli</taxon>
        <taxon>Bacillales</taxon>
        <taxon>Paenibacillaceae</taxon>
        <taxon>Paenibacillus</taxon>
    </lineage>
</organism>
<dbReference type="EC" id="2.1.1.64" evidence="2"/>
<dbReference type="RefSeq" id="WP_379319110.1">
    <property type="nucleotide sequence ID" value="NZ_JBHTLM010000006.1"/>
</dbReference>
<evidence type="ECO:0000313" key="2">
    <source>
        <dbReference type="EMBL" id="MFD1176657.1"/>
    </source>
</evidence>
<evidence type="ECO:0000259" key="1">
    <source>
        <dbReference type="Pfam" id="PF08241"/>
    </source>
</evidence>
<gene>
    <name evidence="2" type="ORF">ACFQ3W_10135</name>
</gene>
<dbReference type="GO" id="GO:0102208">
    <property type="term" value="F:2-polyprenyl-6-hydroxyphenol methylase activity"/>
    <property type="evidence" value="ECO:0007669"/>
    <property type="project" value="UniProtKB-EC"/>
</dbReference>
<dbReference type="InterPro" id="IPR029063">
    <property type="entry name" value="SAM-dependent_MTases_sf"/>
</dbReference>
<dbReference type="Pfam" id="PF08241">
    <property type="entry name" value="Methyltransf_11"/>
    <property type="match status" value="1"/>
</dbReference>
<dbReference type="PANTHER" id="PTHR43861">
    <property type="entry name" value="TRANS-ACONITATE 2-METHYLTRANSFERASE-RELATED"/>
    <property type="match status" value="1"/>
</dbReference>
<keyword evidence="3" id="KW-1185">Reference proteome</keyword>
<keyword evidence="2" id="KW-0489">Methyltransferase</keyword>
<reference evidence="3" key="1">
    <citation type="journal article" date="2019" name="Int. J. Syst. Evol. Microbiol.">
        <title>The Global Catalogue of Microorganisms (GCM) 10K type strain sequencing project: providing services to taxonomists for standard genome sequencing and annotation.</title>
        <authorList>
            <consortium name="The Broad Institute Genomics Platform"/>
            <consortium name="The Broad Institute Genome Sequencing Center for Infectious Disease"/>
            <person name="Wu L."/>
            <person name="Ma J."/>
        </authorList>
    </citation>
    <scope>NUCLEOTIDE SEQUENCE [LARGE SCALE GENOMIC DNA]</scope>
    <source>
        <strain evidence="3">CCUG 59189</strain>
    </source>
</reference>
<dbReference type="Gene3D" id="3.40.50.150">
    <property type="entry name" value="Vaccinia Virus protein VP39"/>
    <property type="match status" value="1"/>
</dbReference>
<dbReference type="EC" id="2.1.1.222" evidence="2"/>
<dbReference type="Proteomes" id="UP001597262">
    <property type="component" value="Unassembled WGS sequence"/>
</dbReference>
<accession>A0ABW3RWI8</accession>